<dbReference type="GO" id="GO:0016020">
    <property type="term" value="C:membrane"/>
    <property type="evidence" value="ECO:0007669"/>
    <property type="project" value="InterPro"/>
</dbReference>
<sequence length="246" mass="28883">MIICHSHRFIFVKTRKTAGSSAEIALSRACGPGDCVTRLSEDRGEEALRQQESGFGPANHHKPLLAHRGLKEWKRLLLRGQRAEYGYHTTAAEIRTIVGHQCWRDYFTFTIERDPWDRALSRYFWQKQRWEEKPRDSEFPGISDYLVWLETHKPHWLSNWGHYAISDTVAVDRILRYENLSAELEEVRQHLGVEASFKLPEKRAKGGFRPRRQPYTELLSDADRERIARVCRREIETLGYQYGELA</sequence>
<dbReference type="RefSeq" id="WP_253475318.1">
    <property type="nucleotide sequence ID" value="NZ_JALJXV010000002.1"/>
</dbReference>
<evidence type="ECO:0008006" key="3">
    <source>
        <dbReference type="Google" id="ProtNLM"/>
    </source>
</evidence>
<accession>A0AAE3KA94</accession>
<dbReference type="AlphaFoldDB" id="A0AAE3KA94"/>
<reference evidence="1" key="1">
    <citation type="submission" date="2022-03" db="EMBL/GenBank/DDBJ databases">
        <title>Genomic Encyclopedia of Type Strains, Phase III (KMG-III): the genomes of soil and plant-associated and newly described type strains.</title>
        <authorList>
            <person name="Whitman W."/>
        </authorList>
    </citation>
    <scope>NUCLEOTIDE SEQUENCE</scope>
    <source>
        <strain evidence="1">ANL 6-2</strain>
    </source>
</reference>
<dbReference type="InterPro" id="IPR027417">
    <property type="entry name" value="P-loop_NTPase"/>
</dbReference>
<dbReference type="InterPro" id="IPR005331">
    <property type="entry name" value="Sulfotransferase"/>
</dbReference>
<dbReference type="GO" id="GO:0008146">
    <property type="term" value="F:sulfotransferase activity"/>
    <property type="evidence" value="ECO:0007669"/>
    <property type="project" value="InterPro"/>
</dbReference>
<dbReference type="Proteomes" id="UP001205843">
    <property type="component" value="Unassembled WGS sequence"/>
</dbReference>
<evidence type="ECO:0000313" key="2">
    <source>
        <dbReference type="Proteomes" id="UP001205843"/>
    </source>
</evidence>
<dbReference type="Gene3D" id="3.40.50.300">
    <property type="entry name" value="P-loop containing nucleotide triphosphate hydrolases"/>
    <property type="match status" value="1"/>
</dbReference>
<comment type="caution">
    <text evidence="1">The sequence shown here is derived from an EMBL/GenBank/DDBJ whole genome shotgun (WGS) entry which is preliminary data.</text>
</comment>
<dbReference type="SUPFAM" id="SSF52540">
    <property type="entry name" value="P-loop containing nucleoside triphosphate hydrolases"/>
    <property type="match status" value="1"/>
</dbReference>
<evidence type="ECO:0000313" key="1">
    <source>
        <dbReference type="EMBL" id="MCP1673955.1"/>
    </source>
</evidence>
<gene>
    <name evidence="1" type="ORF">J2T57_001054</name>
</gene>
<organism evidence="1 2">
    <name type="scientific">Natronocella acetinitrilica</name>
    <dbReference type="NCBI Taxonomy" id="414046"/>
    <lineage>
        <taxon>Bacteria</taxon>
        <taxon>Pseudomonadati</taxon>
        <taxon>Pseudomonadota</taxon>
        <taxon>Gammaproteobacteria</taxon>
        <taxon>Chromatiales</taxon>
        <taxon>Ectothiorhodospiraceae</taxon>
        <taxon>Natronocella</taxon>
    </lineage>
</organism>
<protein>
    <recommendedName>
        <fullName evidence="3">Sulfotransferase family protein</fullName>
    </recommendedName>
</protein>
<dbReference type="Pfam" id="PF03567">
    <property type="entry name" value="Sulfotransfer_2"/>
    <property type="match status" value="1"/>
</dbReference>
<proteinExistence type="predicted"/>
<keyword evidence="2" id="KW-1185">Reference proteome</keyword>
<dbReference type="EMBL" id="JALJXV010000002">
    <property type="protein sequence ID" value="MCP1673955.1"/>
    <property type="molecule type" value="Genomic_DNA"/>
</dbReference>
<name>A0AAE3KA94_9GAMM</name>